<dbReference type="eggNOG" id="COG1573">
    <property type="taxonomic scope" value="Bacteria"/>
</dbReference>
<comment type="caution">
    <text evidence="1">The sequence shown here is derived from an EMBL/GenBank/DDBJ whole genome shotgun (WGS) entry which is preliminary data.</text>
</comment>
<sequence>MTCKWYPVCPMKRFYEAGEIDKKWVENYCHGQNKSCHRYQMEEKGEYHPDNMLPDGSINQNLSCK</sequence>
<accession>M5DZY2</accession>
<protein>
    <submittedName>
        <fullName evidence="1">Uracil-DNA glycosylase, family 4</fullName>
    </submittedName>
</protein>
<dbReference type="AlphaFoldDB" id="M5DZY2"/>
<proteinExistence type="predicted"/>
<dbReference type="Proteomes" id="UP000012063">
    <property type="component" value="Unassembled WGS sequence"/>
</dbReference>
<keyword evidence="2" id="KW-1185">Reference proteome</keyword>
<evidence type="ECO:0000313" key="2">
    <source>
        <dbReference type="Proteomes" id="UP000012063"/>
    </source>
</evidence>
<reference evidence="2" key="1">
    <citation type="journal article" date="2013" name="Genome Announc.">
        <title>Genome Sequence of Halanaerobium saccharolyticum subsp. saccharolyticum Strain DSM 6643T, a Halophilic Hydrogen-Producing Bacterium.</title>
        <authorList>
            <person name="Kivisto A."/>
            <person name="Larjo A."/>
            <person name="Ciranna A."/>
            <person name="Santala V."/>
            <person name="Roos C."/>
            <person name="Karp M."/>
        </authorList>
    </citation>
    <scope>NUCLEOTIDE SEQUENCE [LARGE SCALE GENOMIC DNA]</scope>
    <source>
        <strain evidence="2">DSM 6643</strain>
    </source>
</reference>
<evidence type="ECO:0000313" key="1">
    <source>
        <dbReference type="EMBL" id="CCU78714.1"/>
    </source>
</evidence>
<dbReference type="STRING" id="1293054.HSACCH_00853"/>
<gene>
    <name evidence="1" type="ORF">HSACCH_00853</name>
</gene>
<name>M5DZY2_9FIRM</name>
<organism evidence="1 2">
    <name type="scientific">Halanaerobium saccharolyticum subsp. saccharolyticum DSM 6643</name>
    <dbReference type="NCBI Taxonomy" id="1293054"/>
    <lineage>
        <taxon>Bacteria</taxon>
        <taxon>Bacillati</taxon>
        <taxon>Bacillota</taxon>
        <taxon>Clostridia</taxon>
        <taxon>Halanaerobiales</taxon>
        <taxon>Halanaerobiaceae</taxon>
        <taxon>Halanaerobium</taxon>
    </lineage>
</organism>
<dbReference type="InParanoid" id="M5DZY2"/>
<dbReference type="EMBL" id="CAUI01000005">
    <property type="protein sequence ID" value="CCU78714.1"/>
    <property type="molecule type" value="Genomic_DNA"/>
</dbReference>
<dbReference type="RefSeq" id="WP_005488111.1">
    <property type="nucleotide sequence ID" value="NZ_CAUI01000005.1"/>
</dbReference>